<evidence type="ECO:0000256" key="1">
    <source>
        <dbReference type="SAM" id="Phobius"/>
    </source>
</evidence>
<feature type="transmembrane region" description="Helical" evidence="1">
    <location>
        <begin position="279"/>
        <end position="297"/>
    </location>
</feature>
<organism evidence="2 3">
    <name type="scientific">Lecanosticta acicola</name>
    <dbReference type="NCBI Taxonomy" id="111012"/>
    <lineage>
        <taxon>Eukaryota</taxon>
        <taxon>Fungi</taxon>
        <taxon>Dikarya</taxon>
        <taxon>Ascomycota</taxon>
        <taxon>Pezizomycotina</taxon>
        <taxon>Dothideomycetes</taxon>
        <taxon>Dothideomycetidae</taxon>
        <taxon>Mycosphaerellales</taxon>
        <taxon>Mycosphaerellaceae</taxon>
        <taxon>Lecanosticta</taxon>
    </lineage>
</organism>
<sequence length="383" mass="44239">MTIIKQQGWISDEYQHLWRRDEGGSAALTSHGILSENEPPTPRDSRSFCSLSLVNREKTHCGGLLVADDYYSLNALLASQQYLNKHPKVPRDFAVLPFHILVRHVDETLGQVQELSRHITSTEKRIADGKISLEDNGDYKLLNRLNLEHVRLQRRSDFELDLAANLLKYLESYLRLWTHLWEGGTSYVDDMREKVEQQMRYSEQVQKDLRMMPRRIDNQSQALFNIIAMRDNKLNISLAESSKKIAEESRLDNLLSVKLAKATAEVAEQTRQDSAAMKTIAVLTLTFLPGTAVASFFSMNGMFNWDPSEGQSLASPYLYVFFVVTVPLTVLVYIGWWWWFRRMQQQYQKQYEDSDFATVEQDLMRRMRTATNSFPAQKHATSG</sequence>
<dbReference type="Proteomes" id="UP001296104">
    <property type="component" value="Unassembled WGS sequence"/>
</dbReference>
<reference evidence="2" key="1">
    <citation type="submission" date="2023-11" db="EMBL/GenBank/DDBJ databases">
        <authorList>
            <person name="Alioto T."/>
            <person name="Alioto T."/>
            <person name="Gomez Garrido J."/>
        </authorList>
    </citation>
    <scope>NUCLEOTIDE SEQUENCE</scope>
</reference>
<dbReference type="InterPro" id="IPR002523">
    <property type="entry name" value="MgTranspt_CorA/ZnTranspt_ZntB"/>
</dbReference>
<proteinExistence type="predicted"/>
<dbReference type="Gene3D" id="1.20.58.340">
    <property type="entry name" value="Magnesium transport protein CorA, transmembrane region"/>
    <property type="match status" value="1"/>
</dbReference>
<keyword evidence="1" id="KW-1133">Transmembrane helix</keyword>
<gene>
    <name evidence="2" type="ORF">LECACI_7A009183</name>
</gene>
<keyword evidence="1" id="KW-0472">Membrane</keyword>
<dbReference type="EMBL" id="CAVMBE010000100">
    <property type="protein sequence ID" value="CAK4034025.1"/>
    <property type="molecule type" value="Genomic_DNA"/>
</dbReference>
<accession>A0AAI8Z7T4</accession>
<protein>
    <submittedName>
        <fullName evidence="2">Uncharacterized protein</fullName>
    </submittedName>
</protein>
<keyword evidence="1" id="KW-0812">Transmembrane</keyword>
<dbReference type="AlphaFoldDB" id="A0AAI8Z7T4"/>
<keyword evidence="3" id="KW-1185">Reference proteome</keyword>
<evidence type="ECO:0000313" key="2">
    <source>
        <dbReference type="EMBL" id="CAK4034025.1"/>
    </source>
</evidence>
<name>A0AAI8Z7T4_9PEZI</name>
<dbReference type="Pfam" id="PF01544">
    <property type="entry name" value="CorA"/>
    <property type="match status" value="1"/>
</dbReference>
<comment type="caution">
    <text evidence="2">The sequence shown here is derived from an EMBL/GenBank/DDBJ whole genome shotgun (WGS) entry which is preliminary data.</text>
</comment>
<feature type="transmembrane region" description="Helical" evidence="1">
    <location>
        <begin position="317"/>
        <end position="340"/>
    </location>
</feature>
<evidence type="ECO:0000313" key="3">
    <source>
        <dbReference type="Proteomes" id="UP001296104"/>
    </source>
</evidence>